<evidence type="ECO:0000256" key="3">
    <source>
        <dbReference type="ARBA" id="ARBA00010088"/>
    </source>
</evidence>
<sequence>MSTINQVYPEIEPYNKGFLKVSDIHTIYYEECGNKDGIPALFLHGGPGCGCLPEDRRYWDPKAYRIVLFDQRGSGRSTPFCELKDNNTWEIVEDIEKLRKELNIEKFMLLGGSWGSTISLCYTMVYPNSVSAVLIQGIFLCTEEQSNWYHQKGANFLFPDAWAKLVDGVPEDEQKDILGYYYKRIVESKSKDEQLKYARKWSAWEASTLKLEIDHELVKSVETADWALSLGIIEISYLKQNCFLKHPDQLLDAAKVIVDHNIPTTIINGRYDVICPLKSAWELYKRIPHADFSIVDKAGHLMTEEGVSSMVIHHTNKYRDTLFKK</sequence>
<evidence type="ECO:0000313" key="13">
    <source>
        <dbReference type="Proteomes" id="UP000070444"/>
    </source>
</evidence>
<dbReference type="InterPro" id="IPR002410">
    <property type="entry name" value="Peptidase_S33"/>
</dbReference>
<accession>A0A137PCT3</accession>
<dbReference type="PANTHER" id="PTHR43722:SF1">
    <property type="entry name" value="PROLINE IMINOPEPTIDASE"/>
    <property type="match status" value="1"/>
</dbReference>
<keyword evidence="13" id="KW-1185">Reference proteome</keyword>
<dbReference type="STRING" id="796925.A0A137PCT3"/>
<dbReference type="InterPro" id="IPR005944">
    <property type="entry name" value="Pro_iminopeptidase"/>
</dbReference>
<evidence type="ECO:0000256" key="7">
    <source>
        <dbReference type="ARBA" id="ARBA00022801"/>
    </source>
</evidence>
<dbReference type="PANTHER" id="PTHR43722">
    <property type="entry name" value="PROLINE IMINOPEPTIDASE"/>
    <property type="match status" value="1"/>
</dbReference>
<dbReference type="EMBL" id="KQ964446">
    <property type="protein sequence ID" value="KXN72807.1"/>
    <property type="molecule type" value="Genomic_DNA"/>
</dbReference>
<keyword evidence="4 8" id="KW-0031">Aminopeptidase</keyword>
<evidence type="ECO:0000256" key="4">
    <source>
        <dbReference type="ARBA" id="ARBA00022438"/>
    </source>
</evidence>
<evidence type="ECO:0000256" key="5">
    <source>
        <dbReference type="ARBA" id="ARBA00022490"/>
    </source>
</evidence>
<dbReference type="GO" id="GO:0004177">
    <property type="term" value="F:aminopeptidase activity"/>
    <property type="evidence" value="ECO:0007669"/>
    <property type="project" value="UniProtKB-UniRule"/>
</dbReference>
<evidence type="ECO:0000256" key="1">
    <source>
        <dbReference type="ARBA" id="ARBA00001585"/>
    </source>
</evidence>
<evidence type="ECO:0000313" key="12">
    <source>
        <dbReference type="EMBL" id="KXN72807.1"/>
    </source>
</evidence>
<dbReference type="PIRSF" id="PIRSF006431">
    <property type="entry name" value="Pept_S33"/>
    <property type="match status" value="1"/>
</dbReference>
<evidence type="ECO:0000256" key="6">
    <source>
        <dbReference type="ARBA" id="ARBA00022670"/>
    </source>
</evidence>
<gene>
    <name evidence="12" type="ORF">CONCODRAFT_68727</name>
</gene>
<reference evidence="12 13" key="1">
    <citation type="journal article" date="2015" name="Genome Biol. Evol.">
        <title>Phylogenomic analyses indicate that early fungi evolved digesting cell walls of algal ancestors of land plants.</title>
        <authorList>
            <person name="Chang Y."/>
            <person name="Wang S."/>
            <person name="Sekimoto S."/>
            <person name="Aerts A.L."/>
            <person name="Choi C."/>
            <person name="Clum A."/>
            <person name="LaButti K.M."/>
            <person name="Lindquist E.A."/>
            <person name="Yee Ngan C."/>
            <person name="Ohm R.A."/>
            <person name="Salamov A.A."/>
            <person name="Grigoriev I.V."/>
            <person name="Spatafora J.W."/>
            <person name="Berbee M.L."/>
        </authorList>
    </citation>
    <scope>NUCLEOTIDE SEQUENCE [LARGE SCALE GENOMIC DNA]</scope>
    <source>
        <strain evidence="12 13">NRRL 28638</strain>
    </source>
</reference>
<evidence type="ECO:0000256" key="2">
    <source>
        <dbReference type="ARBA" id="ARBA00004496"/>
    </source>
</evidence>
<feature type="active site" evidence="9">
    <location>
        <position position="272"/>
    </location>
</feature>
<comment type="catalytic activity">
    <reaction evidence="1 8 10">
        <text>Release of N-terminal proline from a peptide.</text>
        <dbReference type="EC" id="3.4.11.5"/>
    </reaction>
</comment>
<feature type="active site" description="Nucleophile" evidence="9">
    <location>
        <position position="113"/>
    </location>
</feature>
<dbReference type="EC" id="3.4.11.5" evidence="8 10"/>
<comment type="subcellular location">
    <subcellularLocation>
        <location evidence="2 8">Cytoplasm</location>
    </subcellularLocation>
</comment>
<keyword evidence="6 8" id="KW-0645">Protease</keyword>
<keyword evidence="5 8" id="KW-0963">Cytoplasm</keyword>
<feature type="domain" description="AB hydrolase-1" evidence="11">
    <location>
        <begin position="41"/>
        <end position="306"/>
    </location>
</feature>
<dbReference type="PRINTS" id="PR00793">
    <property type="entry name" value="PROAMNOPTASE"/>
</dbReference>
<dbReference type="Pfam" id="PF00561">
    <property type="entry name" value="Abhydrolase_1"/>
    <property type="match status" value="1"/>
</dbReference>
<feature type="active site" description="Proton donor" evidence="9">
    <location>
        <position position="300"/>
    </location>
</feature>
<dbReference type="AlphaFoldDB" id="A0A137PCT3"/>
<organism evidence="12 13">
    <name type="scientific">Conidiobolus coronatus (strain ATCC 28846 / CBS 209.66 / NRRL 28638)</name>
    <name type="common">Delacroixia coronata</name>
    <dbReference type="NCBI Taxonomy" id="796925"/>
    <lineage>
        <taxon>Eukaryota</taxon>
        <taxon>Fungi</taxon>
        <taxon>Fungi incertae sedis</taxon>
        <taxon>Zoopagomycota</taxon>
        <taxon>Entomophthoromycotina</taxon>
        <taxon>Entomophthoromycetes</taxon>
        <taxon>Entomophthorales</taxon>
        <taxon>Ancylistaceae</taxon>
        <taxon>Conidiobolus</taxon>
    </lineage>
</organism>
<dbReference type="GO" id="GO:0006508">
    <property type="term" value="P:proteolysis"/>
    <property type="evidence" value="ECO:0007669"/>
    <property type="project" value="UniProtKB-KW"/>
</dbReference>
<dbReference type="Proteomes" id="UP000070444">
    <property type="component" value="Unassembled WGS sequence"/>
</dbReference>
<dbReference type="InterPro" id="IPR000073">
    <property type="entry name" value="AB_hydrolase_1"/>
</dbReference>
<evidence type="ECO:0000256" key="8">
    <source>
        <dbReference type="PIRNR" id="PIRNR006431"/>
    </source>
</evidence>
<evidence type="ECO:0000256" key="10">
    <source>
        <dbReference type="RuleBase" id="RU003421"/>
    </source>
</evidence>
<evidence type="ECO:0000256" key="9">
    <source>
        <dbReference type="PIRSR" id="PIRSR006431-1"/>
    </source>
</evidence>
<dbReference type="NCBIfam" id="TIGR01249">
    <property type="entry name" value="pro_imino_pep_1"/>
    <property type="match status" value="1"/>
</dbReference>
<dbReference type="OrthoDB" id="408373at2759"/>
<comment type="similarity">
    <text evidence="3 8 10">Belongs to the peptidase S33 family.</text>
</comment>
<name>A0A137PCT3_CONC2</name>
<dbReference type="Gene3D" id="3.40.50.1820">
    <property type="entry name" value="alpha/beta hydrolase"/>
    <property type="match status" value="1"/>
</dbReference>
<dbReference type="SUPFAM" id="SSF53474">
    <property type="entry name" value="alpha/beta-Hydrolases"/>
    <property type="match status" value="1"/>
</dbReference>
<protein>
    <recommendedName>
        <fullName evidence="8 10">Proline iminopeptidase</fullName>
        <shortName evidence="8">PIP</shortName>
        <ecNumber evidence="8 10">3.4.11.5</ecNumber>
    </recommendedName>
    <alternativeName>
        <fullName evidence="8">Prolyl aminopeptidase</fullName>
    </alternativeName>
</protein>
<keyword evidence="7 8" id="KW-0378">Hydrolase</keyword>
<evidence type="ECO:0000259" key="11">
    <source>
        <dbReference type="Pfam" id="PF00561"/>
    </source>
</evidence>
<proteinExistence type="inferred from homology"/>
<dbReference type="GO" id="GO:0005737">
    <property type="term" value="C:cytoplasm"/>
    <property type="evidence" value="ECO:0007669"/>
    <property type="project" value="UniProtKB-SubCell"/>
</dbReference>
<dbReference type="InterPro" id="IPR029058">
    <property type="entry name" value="AB_hydrolase_fold"/>
</dbReference>